<keyword evidence="4" id="KW-0285">Flavoprotein</keyword>
<name>A0ABY1Q4M9_9BURK</name>
<dbReference type="PANTHER" id="PTHR48083">
    <property type="entry name" value="MEDIUM-CHAIN SPECIFIC ACYL-COA DEHYDROGENASE, MITOCHONDRIAL-RELATED"/>
    <property type="match status" value="1"/>
</dbReference>
<dbReference type="InterPro" id="IPR009100">
    <property type="entry name" value="AcylCoA_DH/oxidase_NM_dom_sf"/>
</dbReference>
<keyword evidence="5" id="KW-0274">FAD</keyword>
<dbReference type="Pfam" id="PF02770">
    <property type="entry name" value="Acyl-CoA_dh_M"/>
    <property type="match status" value="1"/>
</dbReference>
<organism evidence="10 11">
    <name type="scientific">Noviherbaspirillum suwonense</name>
    <dbReference type="NCBI Taxonomy" id="1224511"/>
    <lineage>
        <taxon>Bacteria</taxon>
        <taxon>Pseudomonadati</taxon>
        <taxon>Pseudomonadota</taxon>
        <taxon>Betaproteobacteria</taxon>
        <taxon>Burkholderiales</taxon>
        <taxon>Oxalobacteraceae</taxon>
        <taxon>Noviherbaspirillum</taxon>
    </lineage>
</organism>
<evidence type="ECO:0000256" key="4">
    <source>
        <dbReference type="ARBA" id="ARBA00022630"/>
    </source>
</evidence>
<dbReference type="InterPro" id="IPR037069">
    <property type="entry name" value="AcylCoA_DH/ox_N_sf"/>
</dbReference>
<feature type="domain" description="Acyl-CoA dehydrogenase/oxidase C-terminal" evidence="7">
    <location>
        <begin position="250"/>
        <end position="398"/>
    </location>
</feature>
<evidence type="ECO:0000259" key="9">
    <source>
        <dbReference type="Pfam" id="PF02771"/>
    </source>
</evidence>
<dbReference type="InterPro" id="IPR046373">
    <property type="entry name" value="Acyl-CoA_Oxase/DH_mid-dom_sf"/>
</dbReference>
<dbReference type="Pfam" id="PF02771">
    <property type="entry name" value="Acyl-CoA_dh_N"/>
    <property type="match status" value="1"/>
</dbReference>
<gene>
    <name evidence="10" type="ORF">SAMN06295970_104125</name>
</gene>
<dbReference type="Gene3D" id="1.10.540.10">
    <property type="entry name" value="Acyl-CoA dehydrogenase/oxidase, N-terminal domain"/>
    <property type="match status" value="1"/>
</dbReference>
<dbReference type="SUPFAM" id="SSF56645">
    <property type="entry name" value="Acyl-CoA dehydrogenase NM domain-like"/>
    <property type="match status" value="1"/>
</dbReference>
<dbReference type="PANTHER" id="PTHR48083:SF13">
    <property type="entry name" value="ACYL-COA DEHYDROGENASE FAMILY MEMBER 11"/>
    <property type="match status" value="1"/>
</dbReference>
<dbReference type="Gene3D" id="2.40.110.10">
    <property type="entry name" value="Butyryl-CoA Dehydrogenase, subunit A, domain 2"/>
    <property type="match status" value="1"/>
</dbReference>
<evidence type="ECO:0000256" key="2">
    <source>
        <dbReference type="ARBA" id="ARBA00009347"/>
    </source>
</evidence>
<dbReference type="InterPro" id="IPR050741">
    <property type="entry name" value="Acyl-CoA_dehydrogenase"/>
</dbReference>
<feature type="domain" description="Acyl-CoA dehydrogenase/oxidase N-terminal" evidence="9">
    <location>
        <begin position="12"/>
        <end position="131"/>
    </location>
</feature>
<keyword evidence="6" id="KW-0560">Oxidoreductase</keyword>
<dbReference type="Gene3D" id="1.20.140.10">
    <property type="entry name" value="Butyryl-CoA Dehydrogenase, subunit A, domain 3"/>
    <property type="match status" value="1"/>
</dbReference>
<dbReference type="Proteomes" id="UP001158049">
    <property type="component" value="Unassembled WGS sequence"/>
</dbReference>
<evidence type="ECO:0000313" key="10">
    <source>
        <dbReference type="EMBL" id="SMP55094.1"/>
    </source>
</evidence>
<reference evidence="10 11" key="1">
    <citation type="submission" date="2017-05" db="EMBL/GenBank/DDBJ databases">
        <authorList>
            <person name="Varghese N."/>
            <person name="Submissions S."/>
        </authorList>
    </citation>
    <scope>NUCLEOTIDE SEQUENCE [LARGE SCALE GENOMIC DNA]</scope>
    <source>
        <strain evidence="10 11">DSM 26001</strain>
    </source>
</reference>
<evidence type="ECO:0000256" key="6">
    <source>
        <dbReference type="ARBA" id="ARBA00023002"/>
    </source>
</evidence>
<accession>A0ABY1Q4M9</accession>
<protein>
    <submittedName>
        <fullName evidence="10">Acyl-CoA dehydrogenase</fullName>
    </submittedName>
</protein>
<evidence type="ECO:0000256" key="1">
    <source>
        <dbReference type="ARBA" id="ARBA00001974"/>
    </source>
</evidence>
<keyword evidence="11" id="KW-1185">Reference proteome</keyword>
<evidence type="ECO:0000256" key="3">
    <source>
        <dbReference type="ARBA" id="ARBA00011738"/>
    </source>
</evidence>
<proteinExistence type="inferred from homology"/>
<dbReference type="InterPro" id="IPR009075">
    <property type="entry name" value="AcylCo_DH/oxidase_C"/>
</dbReference>
<feature type="domain" description="Acyl-CoA oxidase/dehydrogenase middle" evidence="8">
    <location>
        <begin position="136"/>
        <end position="238"/>
    </location>
</feature>
<comment type="subunit">
    <text evidence="3">Homodimer.</text>
</comment>
<comment type="caution">
    <text evidence="10">The sequence shown here is derived from an EMBL/GenBank/DDBJ whole genome shotgun (WGS) entry which is preliminary data.</text>
</comment>
<dbReference type="RefSeq" id="WP_283441694.1">
    <property type="nucleotide sequence ID" value="NZ_FXUL01000004.1"/>
</dbReference>
<dbReference type="InterPro" id="IPR036250">
    <property type="entry name" value="AcylCo_DH-like_C"/>
</dbReference>
<sequence>MEFNYSDKVIDLQKRVTAFMDEHVYAAEEVFEAEMDAARKTGNPWVPTKIVEELKQKARAAGLWNLFLPESELGAGLTNLEYAPLCEIMGRSHIGPEAFNCSAPDTGNMETLARYASQPLQDQWLKPLLEGTIRSGFAMTEPDVASSDATNIEARIERDGDDYVINGQKWWTSGANDPRCKILIFMGKTDPDNPNRHRQQSMILVPMDTPGVTVLRHLPVFGYDDAPHGHAEVRFENVRVPATNMLLGEGRGFEIAQGRLGPGRIHHCMRLIGRAERALEKMCRRSLNRVAFGRPVADQGVTRERIANARIMIDQTRFMVLNAAYMMDTVGNKAAAKEIAMIKVAAPNMACQVIDWAIQAHGGGGVSEDFGLARAYASSRTLRIADGPDEVHRNAIAKLELARYMEPKLREPKQR</sequence>
<dbReference type="SUPFAM" id="SSF47203">
    <property type="entry name" value="Acyl-CoA dehydrogenase C-terminal domain-like"/>
    <property type="match status" value="1"/>
</dbReference>
<dbReference type="Pfam" id="PF00441">
    <property type="entry name" value="Acyl-CoA_dh_1"/>
    <property type="match status" value="1"/>
</dbReference>
<dbReference type="InterPro" id="IPR013786">
    <property type="entry name" value="AcylCoA_DH/ox_N"/>
</dbReference>
<evidence type="ECO:0000256" key="5">
    <source>
        <dbReference type="ARBA" id="ARBA00022827"/>
    </source>
</evidence>
<comment type="cofactor">
    <cofactor evidence="1">
        <name>FAD</name>
        <dbReference type="ChEBI" id="CHEBI:57692"/>
    </cofactor>
</comment>
<evidence type="ECO:0000259" key="7">
    <source>
        <dbReference type="Pfam" id="PF00441"/>
    </source>
</evidence>
<evidence type="ECO:0000259" key="8">
    <source>
        <dbReference type="Pfam" id="PF02770"/>
    </source>
</evidence>
<evidence type="ECO:0000313" key="11">
    <source>
        <dbReference type="Proteomes" id="UP001158049"/>
    </source>
</evidence>
<dbReference type="EMBL" id="FXUL01000004">
    <property type="protein sequence ID" value="SMP55094.1"/>
    <property type="molecule type" value="Genomic_DNA"/>
</dbReference>
<dbReference type="InterPro" id="IPR006091">
    <property type="entry name" value="Acyl-CoA_Oxase/DH_mid-dom"/>
</dbReference>
<comment type="similarity">
    <text evidence="2">Belongs to the acyl-CoA dehydrogenase family.</text>
</comment>